<dbReference type="EMBL" id="AFPW01000012">
    <property type="protein sequence ID" value="EGQ15836.1"/>
    <property type="molecule type" value="Genomic_DNA"/>
</dbReference>
<reference evidence="9" key="3">
    <citation type="submission" date="2012-02" db="EMBL/GenBank/DDBJ databases">
        <title>Complete sequence of chromosome 1 of Prevotella dentalis DSM 3688.</title>
        <authorList>
            <person name="Lucas S."/>
            <person name="Copeland A."/>
            <person name="Lapidus A."/>
            <person name="Glavina del Rio T."/>
            <person name="Dalin E."/>
            <person name="Tice H."/>
            <person name="Bruce D."/>
            <person name="Goodwin L."/>
            <person name="Pitluck S."/>
            <person name="Peters L."/>
            <person name="Mikhailova N."/>
            <person name="Chertkov O."/>
            <person name="Kyrpides N."/>
            <person name="Mavromatis K."/>
            <person name="Ivanova N."/>
            <person name="Brettin T."/>
            <person name="Detter J.C."/>
            <person name="Han C."/>
            <person name="Larimer F."/>
            <person name="Land M."/>
            <person name="Hauser L."/>
            <person name="Markowitz V."/>
            <person name="Cheng J.-F."/>
            <person name="Hugenholtz P."/>
            <person name="Woyke T."/>
            <person name="Wu D."/>
            <person name="Gronow S."/>
            <person name="Wellnitz S."/>
            <person name="Brambilla E."/>
            <person name="Klenk H.-P."/>
            <person name="Eisen J.A."/>
        </authorList>
    </citation>
    <scope>NUCLEOTIDE SEQUENCE [LARGE SCALE GENOMIC DNA]</scope>
    <source>
        <strain evidence="9">ATCC 49559 / DSM 3688 / JCM 13448 / NCTC 12043 / ES 2772</strain>
    </source>
</reference>
<dbReference type="SUPFAM" id="SSF75005">
    <property type="entry name" value="Arabinanase/levansucrase/invertase"/>
    <property type="match status" value="1"/>
</dbReference>
<dbReference type="Gene3D" id="2.115.10.20">
    <property type="entry name" value="Glycosyl hydrolase domain, family 43"/>
    <property type="match status" value="1"/>
</dbReference>
<name>F9D218_PREDD</name>
<protein>
    <submittedName>
        <fullName evidence="6">Glycosyl hydrolase family 43,F5/8 type C domain-containing protein</fullName>
    </submittedName>
</protein>
<dbReference type="Pfam" id="PF16151">
    <property type="entry name" value="DUF4859"/>
    <property type="match status" value="1"/>
</dbReference>
<feature type="domain" description="F5/8 type C" evidence="5">
    <location>
        <begin position="678"/>
        <end position="777"/>
    </location>
</feature>
<dbReference type="InterPro" id="IPR032339">
    <property type="entry name" value="DUF4859"/>
</dbReference>
<dbReference type="STRING" id="908937.Prede_1026"/>
<evidence type="ECO:0000313" key="7">
    <source>
        <dbReference type="EMBL" id="EGQ15836.1"/>
    </source>
</evidence>
<reference evidence="7 8" key="1">
    <citation type="submission" date="2011-04" db="EMBL/GenBank/DDBJ databases">
        <authorList>
            <person name="Muzny D."/>
            <person name="Qin X."/>
            <person name="Deng J."/>
            <person name="Jiang H."/>
            <person name="Liu Y."/>
            <person name="Qu J."/>
            <person name="Song X.-Z."/>
            <person name="Zhang L."/>
            <person name="Thornton R."/>
            <person name="Coyle M."/>
            <person name="Francisco L."/>
            <person name="Jackson L."/>
            <person name="Javaid M."/>
            <person name="Korchina V."/>
            <person name="Kovar C."/>
            <person name="Mata R."/>
            <person name="Mathew T."/>
            <person name="Ngo R."/>
            <person name="Nguyen L."/>
            <person name="Nguyen N."/>
            <person name="Okwuonu G."/>
            <person name="Ongeri F."/>
            <person name="Pham C."/>
            <person name="Simmons D."/>
            <person name="Wilczek-Boney K."/>
            <person name="Hale W."/>
            <person name="Jakkamsetti A."/>
            <person name="Pham P."/>
            <person name="Ruth R."/>
            <person name="San Lucas F."/>
            <person name="Warren J."/>
            <person name="Zhang J."/>
            <person name="Zhao Z."/>
            <person name="Zhou C."/>
            <person name="Zhu D."/>
            <person name="Lee S."/>
            <person name="Bess C."/>
            <person name="Blankenburg K."/>
            <person name="Forbes L."/>
            <person name="Fu Q."/>
            <person name="Gubbala S."/>
            <person name="Hirani K."/>
            <person name="Jayaseelan J.C."/>
            <person name="Lara F."/>
            <person name="Munidasa M."/>
            <person name="Palculict T."/>
            <person name="Patil S."/>
            <person name="Pu L.-L."/>
            <person name="Saada N."/>
            <person name="Tang L."/>
            <person name="Weissenberger G."/>
            <person name="Zhu Y."/>
            <person name="Hemphill L."/>
            <person name="Shang Y."/>
            <person name="Youmans B."/>
            <person name="Ayvaz T."/>
            <person name="Ross M."/>
            <person name="Santibanez J."/>
            <person name="Aqrawi P."/>
            <person name="Gross S."/>
            <person name="Joshi V."/>
            <person name="Fowler G."/>
            <person name="Nazareth L."/>
            <person name="Reid J."/>
            <person name="Worley K."/>
            <person name="Petrosino J."/>
            <person name="Highlander S."/>
            <person name="Gibbs R."/>
        </authorList>
    </citation>
    <scope>NUCLEOTIDE SEQUENCE [LARGE SCALE GENOMIC DNA]</scope>
    <source>
        <strain evidence="7 8">DSM 3688</strain>
    </source>
</reference>
<dbReference type="InterPro" id="IPR008979">
    <property type="entry name" value="Galactose-bd-like_sf"/>
</dbReference>
<dbReference type="OrthoDB" id="1042999at2"/>
<dbReference type="SUPFAM" id="SSF49785">
    <property type="entry name" value="Galactose-binding domain-like"/>
    <property type="match status" value="1"/>
</dbReference>
<dbReference type="EMBL" id="CP003368">
    <property type="protein sequence ID" value="AGB28363.1"/>
    <property type="molecule type" value="Genomic_DNA"/>
</dbReference>
<dbReference type="GO" id="GO:0004553">
    <property type="term" value="F:hydrolase activity, hydrolyzing O-glycosyl compounds"/>
    <property type="evidence" value="ECO:0007669"/>
    <property type="project" value="InterPro"/>
</dbReference>
<dbReference type="PATRIC" id="fig|908937.9.peg.1074"/>
<dbReference type="InterPro" id="IPR006710">
    <property type="entry name" value="Glyco_hydro_43"/>
</dbReference>
<feature type="chain" id="PRO_5007914225" evidence="4">
    <location>
        <begin position="23"/>
        <end position="876"/>
    </location>
</feature>
<proteinExistence type="inferred from homology"/>
<evidence type="ECO:0000313" key="8">
    <source>
        <dbReference type="Proteomes" id="UP000007820"/>
    </source>
</evidence>
<dbReference type="AlphaFoldDB" id="F9D218"/>
<dbReference type="Proteomes" id="UP000007820">
    <property type="component" value="Unassembled WGS sequence"/>
</dbReference>
<evidence type="ECO:0000259" key="5">
    <source>
        <dbReference type="PROSITE" id="PS50022"/>
    </source>
</evidence>
<evidence type="ECO:0000256" key="4">
    <source>
        <dbReference type="SAM" id="SignalP"/>
    </source>
</evidence>
<dbReference type="Gene3D" id="2.60.120.260">
    <property type="entry name" value="Galactose-binding domain-like"/>
    <property type="match status" value="1"/>
</dbReference>
<keyword evidence="3" id="KW-0326">Glycosidase</keyword>
<dbReference type="eggNOG" id="COG3507">
    <property type="taxonomic scope" value="Bacteria"/>
</dbReference>
<feature type="signal peptide" evidence="4">
    <location>
        <begin position="1"/>
        <end position="22"/>
    </location>
</feature>
<dbReference type="Pfam" id="PF00754">
    <property type="entry name" value="F5_F8_type_C"/>
    <property type="match status" value="1"/>
</dbReference>
<evidence type="ECO:0000256" key="2">
    <source>
        <dbReference type="ARBA" id="ARBA00022801"/>
    </source>
</evidence>
<dbReference type="Pfam" id="PF04616">
    <property type="entry name" value="Glyco_hydro_43"/>
    <property type="match status" value="1"/>
</dbReference>
<keyword evidence="9" id="KW-1185">Reference proteome</keyword>
<dbReference type="RefSeq" id="WP_005844748.1">
    <property type="nucleotide sequence ID" value="NC_019960.1"/>
</dbReference>
<dbReference type="CDD" id="cd18822">
    <property type="entry name" value="GH43_CtGH43-like"/>
    <property type="match status" value="1"/>
</dbReference>
<accession>F9D218</accession>
<dbReference type="Proteomes" id="UP000010862">
    <property type="component" value="Chromosome 1"/>
</dbReference>
<dbReference type="PANTHER" id="PTHR22925">
    <property type="entry name" value="GLYCOSYL HYDROLASE 43 FAMILY MEMBER"/>
    <property type="match status" value="1"/>
</dbReference>
<dbReference type="InterPro" id="IPR023296">
    <property type="entry name" value="Glyco_hydro_beta-prop_sf"/>
</dbReference>
<dbReference type="KEGG" id="pdt:Prede_1026"/>
<evidence type="ECO:0000256" key="1">
    <source>
        <dbReference type="ARBA" id="ARBA00009865"/>
    </source>
</evidence>
<comment type="similarity">
    <text evidence="1">Belongs to the glycosyl hydrolase 43 family.</text>
</comment>
<dbReference type="PANTHER" id="PTHR22925:SF3">
    <property type="entry name" value="GLYCOSYL HYDROLASE FAMILY PROTEIN 43"/>
    <property type="match status" value="1"/>
</dbReference>
<sequence length="876" mass="97331">MKIKSLLLLGLLATGFPLSTRADGTQNVTFLAKLSGNGDWTPAYFPLDRAQIAQDLNIPVDSLLAWGGSKVIVYSVKADGSVVPPNAKYASADGNDGDWHDAKGHSLGGWTGASSFYHVVNYKDFTVGIGQNPNAGLAYGDAFRFRLLIRYTPMTGNVATETVNVSYKIYQEVADEKVDSVLNSALLLCKSDTATKSRQVYYNKQEMETAFAAAAAGEDITQKRKAIAMLQQAHENFWIITDAYEGMMKAVGALRQEVEQSDFILKESINELYNQARKYYQQNEDHTAWMTEQLTVVREMSNALALRFKVGCAVRIARVQLAETNYTGKEALLQAVKETENALTTANNSAAFQKLIDNLNAAQAAYLANRTEQWVTIKNGNAWVATNTGRSVQAHGPGFLREGDVWYMCGEDRTAAPSAPWTPDVNLYSSTDLVNWKFERKIIENGVTAPELGHGRFIERPKLLYNAKTGKYLVWCHYEQGNYGASEAACFECDSVNGAYKKIWSGRPANTKSRDCNVFQDSDGTAYFISTTDENSNLGLFRLSDDYHSAVEKTVLFARQGREAPAIVRVGDRYFMFNSACSGWEPNQCKMSYSTSLESGWTGLVNVGNYYAYDTQAAAILTIKGTKKTTYLYVGDRWQDPGLSDTKTIIFPVSFNGGTANLDFRERFDINFVTGEWRETPTEGMFVDRSNWKVKAKSSEHASYPATNAIDGNMNSFWRSASEYDSNTSVNQSITIDMGRSYQIKGLVIMPRLDYSAGLIRSCMIQTSKNGVTWSTVYKNTWLPYGAEVNFAPQNCRYFRITKYNGGTASIAEINAVLADETTGIEHVMPNKGCKTIMATKYYTPDGRQVTTPGKGLFLERVVYTDGTSKTVKRIF</sequence>
<dbReference type="HOGENOM" id="CLU_328132_0_0_10"/>
<dbReference type="InterPro" id="IPR000421">
    <property type="entry name" value="FA58C"/>
</dbReference>
<dbReference type="GO" id="GO:0005975">
    <property type="term" value="P:carbohydrate metabolic process"/>
    <property type="evidence" value="ECO:0007669"/>
    <property type="project" value="InterPro"/>
</dbReference>
<evidence type="ECO:0000256" key="3">
    <source>
        <dbReference type="ARBA" id="ARBA00023295"/>
    </source>
</evidence>
<gene>
    <name evidence="6" type="ordered locus">Prede_1026</name>
    <name evidence="7" type="ORF">HMPREF9136_0896</name>
</gene>
<keyword evidence="2 6" id="KW-0378">Hydrolase</keyword>
<reference evidence="6" key="2">
    <citation type="submission" date="2012-02" db="EMBL/GenBank/DDBJ databases">
        <title>Complete sequence of chromosome 1 of Prevotella dentalis DSM 3688.</title>
        <authorList>
            <consortium name="US DOE Joint Genome Institute (JGI-PGF)"/>
            <person name="Lucas S."/>
            <person name="Copeland A."/>
            <person name="Lapidus A."/>
            <person name="Glavina del Rio T."/>
            <person name="Dalin E."/>
            <person name="Tice H."/>
            <person name="Bruce D."/>
            <person name="Goodwin L."/>
            <person name="Pitluck S."/>
            <person name="Peters L."/>
            <person name="Mikhailova N."/>
            <person name="Chertkov O."/>
            <person name="Kyrpides N."/>
            <person name="Mavromatis K."/>
            <person name="Ivanova N."/>
            <person name="Brettin T."/>
            <person name="Detter J.C."/>
            <person name="Han C."/>
            <person name="Larimer F."/>
            <person name="Land M."/>
            <person name="Hauser L."/>
            <person name="Markowitz V."/>
            <person name="Cheng J.-F."/>
            <person name="Hugenholtz P."/>
            <person name="Woyke T."/>
            <person name="Wu D."/>
            <person name="Gronow S."/>
            <person name="Wellnitz S."/>
            <person name="Brambilla E."/>
            <person name="Klenk H.-P."/>
            <person name="Eisen J.A."/>
        </authorList>
    </citation>
    <scope>NUCLEOTIDE SEQUENCE [LARGE SCALE GENOMIC DNA]</scope>
    <source>
        <strain evidence="6">DSM 3688</strain>
    </source>
</reference>
<evidence type="ECO:0000313" key="9">
    <source>
        <dbReference type="Proteomes" id="UP000010862"/>
    </source>
</evidence>
<evidence type="ECO:0000313" key="6">
    <source>
        <dbReference type="EMBL" id="AGB28363.1"/>
    </source>
</evidence>
<dbReference type="PROSITE" id="PS50022">
    <property type="entry name" value="FA58C_3"/>
    <property type="match status" value="1"/>
</dbReference>
<keyword evidence="4" id="KW-0732">Signal</keyword>
<organism evidence="7 8">
    <name type="scientific">Prevotella dentalis (strain ATCC 49559 / DSM 3688 / JCM 13448 / NCTC 12043 / ES 2772)</name>
    <name type="common">Mitsuokella dentalis</name>
    <dbReference type="NCBI Taxonomy" id="908937"/>
    <lineage>
        <taxon>Bacteria</taxon>
        <taxon>Pseudomonadati</taxon>
        <taxon>Bacteroidota</taxon>
        <taxon>Bacteroidia</taxon>
        <taxon>Bacteroidales</taxon>
        <taxon>Prevotellaceae</taxon>
        <taxon>Prevotella</taxon>
    </lineage>
</organism>